<feature type="domain" description="Endoribonuclease YicC-like N-terminal" evidence="6">
    <location>
        <begin position="2"/>
        <end position="154"/>
    </location>
</feature>
<dbReference type="NCBIfam" id="TIGR00255">
    <property type="entry name" value="YicC/YloC family endoribonuclease"/>
    <property type="match status" value="1"/>
</dbReference>
<reference evidence="8" key="1">
    <citation type="submission" date="2018-06" db="EMBL/GenBank/DDBJ databases">
        <authorList>
            <person name="Zhirakovskaya E."/>
        </authorList>
    </citation>
    <scope>NUCLEOTIDE SEQUENCE</scope>
</reference>
<feature type="domain" description="Endoribonuclease YicC-like C-terminal" evidence="7">
    <location>
        <begin position="180"/>
        <end position="292"/>
    </location>
</feature>
<dbReference type="PANTHER" id="PTHR30636">
    <property type="entry name" value="UPF0701 PROTEIN YICC"/>
    <property type="match status" value="1"/>
</dbReference>
<dbReference type="InterPro" id="IPR013551">
    <property type="entry name" value="YicC-like_C"/>
</dbReference>
<evidence type="ECO:0000313" key="8">
    <source>
        <dbReference type="EMBL" id="VAX19918.1"/>
    </source>
</evidence>
<evidence type="ECO:0000256" key="5">
    <source>
        <dbReference type="ARBA" id="ARBA00035648"/>
    </source>
</evidence>
<dbReference type="InterPro" id="IPR005229">
    <property type="entry name" value="YicC/YloC-like"/>
</dbReference>
<evidence type="ECO:0000256" key="3">
    <source>
        <dbReference type="ARBA" id="ARBA00022759"/>
    </source>
</evidence>
<keyword evidence="4" id="KW-0378">Hydrolase</keyword>
<evidence type="ECO:0000256" key="2">
    <source>
        <dbReference type="ARBA" id="ARBA00022722"/>
    </source>
</evidence>
<dbReference type="PANTHER" id="PTHR30636:SF3">
    <property type="entry name" value="UPF0701 PROTEIN YICC"/>
    <property type="match status" value="1"/>
</dbReference>
<evidence type="ECO:0000256" key="4">
    <source>
        <dbReference type="ARBA" id="ARBA00022801"/>
    </source>
</evidence>
<proteinExistence type="inferred from homology"/>
<sequence length="292" mass="32299">MVKSMTGYGRGEAEENGKKITVEVKSVNHRFCEVNVKTSIRALALDDIVRKEIKKRFSRGYFDAMISFAGEACSASSVSVNISLLEGYMATAEEISKKFGIEYPPSFGDLVSVKDLFAVSCENGNFDDYLPIIKTALCEALDSLAEIRAVEGSAAMNDVKARFEKVANLVAEIADENEKSAGVRLEKLQCRIKKIVDDAGIDESRLAQEAAMLADRGDVSEEIERLTSHLDQVNHLFETDEPIGRKLEFFLQEINRETNTIGSKSQSSDGAVNVVEIKSELEKIREQAQNIE</sequence>
<name>A0A3B1C7P0_9ZZZZ</name>
<evidence type="ECO:0000256" key="1">
    <source>
        <dbReference type="ARBA" id="ARBA00001968"/>
    </source>
</evidence>
<evidence type="ECO:0000259" key="7">
    <source>
        <dbReference type="Pfam" id="PF08340"/>
    </source>
</evidence>
<comment type="similarity">
    <text evidence="5">Belongs to the YicC/YloC family.</text>
</comment>
<dbReference type="GO" id="GO:0004521">
    <property type="term" value="F:RNA endonuclease activity"/>
    <property type="evidence" value="ECO:0007669"/>
    <property type="project" value="InterPro"/>
</dbReference>
<comment type="cofactor">
    <cofactor evidence="1">
        <name>a divalent metal cation</name>
        <dbReference type="ChEBI" id="CHEBI:60240"/>
    </cofactor>
</comment>
<protein>
    <submittedName>
        <fullName evidence="8">UPF0701 protein YloC</fullName>
    </submittedName>
</protein>
<dbReference type="Pfam" id="PF08340">
    <property type="entry name" value="YicC-like_C"/>
    <property type="match status" value="1"/>
</dbReference>
<keyword evidence="3" id="KW-0255">Endonuclease</keyword>
<dbReference type="EMBL" id="UOGC01000100">
    <property type="protein sequence ID" value="VAX19918.1"/>
    <property type="molecule type" value="Genomic_DNA"/>
</dbReference>
<dbReference type="AlphaFoldDB" id="A0A3B1C7P0"/>
<dbReference type="GO" id="GO:0016787">
    <property type="term" value="F:hydrolase activity"/>
    <property type="evidence" value="ECO:0007669"/>
    <property type="project" value="UniProtKB-KW"/>
</dbReference>
<keyword evidence="2" id="KW-0540">Nuclease</keyword>
<organism evidence="8">
    <name type="scientific">hydrothermal vent metagenome</name>
    <dbReference type="NCBI Taxonomy" id="652676"/>
    <lineage>
        <taxon>unclassified sequences</taxon>
        <taxon>metagenomes</taxon>
        <taxon>ecological metagenomes</taxon>
    </lineage>
</organism>
<accession>A0A3B1C7P0</accession>
<gene>
    <name evidence="8" type="ORF">MNBD_NITROSPINAE01-626</name>
</gene>
<dbReference type="InterPro" id="IPR013527">
    <property type="entry name" value="YicC-like_N"/>
</dbReference>
<dbReference type="Pfam" id="PF03755">
    <property type="entry name" value="YicC-like_N"/>
    <property type="match status" value="1"/>
</dbReference>
<evidence type="ECO:0000259" key="6">
    <source>
        <dbReference type="Pfam" id="PF03755"/>
    </source>
</evidence>